<proteinExistence type="predicted"/>
<dbReference type="Proteomes" id="UP000321353">
    <property type="component" value="Chromosome"/>
</dbReference>
<sequence length="201" mass="22386">MTTDGGKPVDLQGLEWLTFDETIGVSRQQIENGYKNLMNEGWRYATRQKVATRFQSLAPVYTGVAKSPEYYDRTQWLWKNFDNPSDLAPVRNSFSRTGELLIGAEGEGGLAADHTYLAVWRGYTSPAGWFQSDFGYHAALTNHTRPDTFFYPGGLDVNTAASVLVRSPSQAPEPASWAIFAVTGVVSCTTRRRRRIAGRPL</sequence>
<accession>A0A5B9M6T1</accession>
<gene>
    <name evidence="1" type="ORF">Mal15_08520</name>
</gene>
<evidence type="ECO:0000313" key="1">
    <source>
        <dbReference type="EMBL" id="QEF96822.1"/>
    </source>
</evidence>
<reference evidence="1 2" key="1">
    <citation type="submission" date="2019-02" db="EMBL/GenBank/DDBJ databases">
        <title>Planctomycetal bacteria perform biofilm scaping via a novel small molecule.</title>
        <authorList>
            <person name="Jeske O."/>
            <person name="Boedeker C."/>
            <person name="Wiegand S."/>
            <person name="Breitling P."/>
            <person name="Kallscheuer N."/>
            <person name="Jogler M."/>
            <person name="Rohde M."/>
            <person name="Petersen J."/>
            <person name="Medema M.H."/>
            <person name="Surup F."/>
            <person name="Jogler C."/>
        </authorList>
    </citation>
    <scope>NUCLEOTIDE SEQUENCE [LARGE SCALE GENOMIC DNA]</scope>
    <source>
        <strain evidence="1 2">Mal15</strain>
    </source>
</reference>
<protein>
    <recommendedName>
        <fullName evidence="3">PEP-CTERM protein-sorting domain-containing protein</fullName>
    </recommendedName>
</protein>
<dbReference type="AlphaFoldDB" id="A0A5B9M6T1"/>
<dbReference type="KEGG" id="smam:Mal15_08520"/>
<organism evidence="1 2">
    <name type="scientific">Stieleria maiorica</name>
    <dbReference type="NCBI Taxonomy" id="2795974"/>
    <lineage>
        <taxon>Bacteria</taxon>
        <taxon>Pseudomonadati</taxon>
        <taxon>Planctomycetota</taxon>
        <taxon>Planctomycetia</taxon>
        <taxon>Pirellulales</taxon>
        <taxon>Pirellulaceae</taxon>
        <taxon>Stieleria</taxon>
    </lineage>
</organism>
<evidence type="ECO:0008006" key="3">
    <source>
        <dbReference type="Google" id="ProtNLM"/>
    </source>
</evidence>
<evidence type="ECO:0000313" key="2">
    <source>
        <dbReference type="Proteomes" id="UP000321353"/>
    </source>
</evidence>
<name>A0A5B9M6T1_9BACT</name>
<dbReference type="EMBL" id="CP036264">
    <property type="protein sequence ID" value="QEF96822.1"/>
    <property type="molecule type" value="Genomic_DNA"/>
</dbReference>
<keyword evidence="2" id="KW-1185">Reference proteome</keyword>